<dbReference type="Gene3D" id="3.40.630.30">
    <property type="match status" value="1"/>
</dbReference>
<dbReference type="OrthoDB" id="5192872at2"/>
<dbReference type="PANTHER" id="PTHR43877:SF1">
    <property type="entry name" value="ACETYLTRANSFERASE"/>
    <property type="match status" value="1"/>
</dbReference>
<dbReference type="Proteomes" id="UP000292118">
    <property type="component" value="Chromosome"/>
</dbReference>
<dbReference type="EMBL" id="CP035493">
    <property type="protein sequence ID" value="QAY70880.1"/>
    <property type="molecule type" value="Genomic_DNA"/>
</dbReference>
<dbReference type="Pfam" id="PF00583">
    <property type="entry name" value="Acetyltransf_1"/>
    <property type="match status" value="1"/>
</dbReference>
<accession>A0A4P6F4M3</accession>
<dbReference type="RefSeq" id="WP_129189064.1">
    <property type="nucleotide sequence ID" value="NZ_CP035493.1"/>
</dbReference>
<dbReference type="PANTHER" id="PTHR43877">
    <property type="entry name" value="AMINOALKYLPHOSPHONATE N-ACETYLTRANSFERASE-RELATED-RELATED"/>
    <property type="match status" value="1"/>
</dbReference>
<evidence type="ECO:0000313" key="5">
    <source>
        <dbReference type="Proteomes" id="UP000292118"/>
    </source>
</evidence>
<sequence>MRSQPEVRPAERDDLVVVAALTAAARPTTTVGVPVDTAGEDAIRAHLSIYLATSGQVLVAELDGHIVGFVLTRTAGPYLFAEVVAWVVDSLYVTPDARRRGVGHALVAGVAALAGESGATYVYAGATAGDRNMQRFLARLGFAPAAGHRVVPTATLLRRLAQEGAPTVSRPRAKRDATRAALDDIIARRRRAREAGTHTAPIGLSHRRVS</sequence>
<gene>
    <name evidence="4" type="ORF">ET471_13310</name>
</gene>
<keyword evidence="5" id="KW-1185">Reference proteome</keyword>
<keyword evidence="1 4" id="KW-0808">Transferase</keyword>
<dbReference type="InterPro" id="IPR016181">
    <property type="entry name" value="Acyl_CoA_acyltransferase"/>
</dbReference>
<dbReference type="CDD" id="cd04301">
    <property type="entry name" value="NAT_SF"/>
    <property type="match status" value="1"/>
</dbReference>
<organism evidence="4 5">
    <name type="scientific">Xylanimonas protaetiae</name>
    <dbReference type="NCBI Taxonomy" id="2509457"/>
    <lineage>
        <taxon>Bacteria</taxon>
        <taxon>Bacillati</taxon>
        <taxon>Actinomycetota</taxon>
        <taxon>Actinomycetes</taxon>
        <taxon>Micrococcales</taxon>
        <taxon>Promicromonosporaceae</taxon>
        <taxon>Xylanimonas</taxon>
    </lineage>
</organism>
<evidence type="ECO:0000313" key="4">
    <source>
        <dbReference type="EMBL" id="QAY70880.1"/>
    </source>
</evidence>
<evidence type="ECO:0000259" key="3">
    <source>
        <dbReference type="PROSITE" id="PS51186"/>
    </source>
</evidence>
<protein>
    <submittedName>
        <fullName evidence="4">GNAT family N-acetyltransferase</fullName>
    </submittedName>
</protein>
<dbReference type="GO" id="GO:0016747">
    <property type="term" value="F:acyltransferase activity, transferring groups other than amino-acyl groups"/>
    <property type="evidence" value="ECO:0007669"/>
    <property type="project" value="InterPro"/>
</dbReference>
<name>A0A4P6F4M3_9MICO</name>
<evidence type="ECO:0000256" key="1">
    <source>
        <dbReference type="ARBA" id="ARBA00022679"/>
    </source>
</evidence>
<reference evidence="4 5" key="1">
    <citation type="submission" date="2019-01" db="EMBL/GenBank/DDBJ databases">
        <title>Genome sequencing of strain FW10M-9.</title>
        <authorList>
            <person name="Heo J."/>
            <person name="Kim S.-J."/>
            <person name="Kim J.-S."/>
            <person name="Hong S.-B."/>
            <person name="Kwon S.-W."/>
        </authorList>
    </citation>
    <scope>NUCLEOTIDE SEQUENCE [LARGE SCALE GENOMIC DNA]</scope>
    <source>
        <strain evidence="4 5">FW10M-9</strain>
    </source>
</reference>
<evidence type="ECO:0000256" key="2">
    <source>
        <dbReference type="ARBA" id="ARBA00023315"/>
    </source>
</evidence>
<dbReference type="SUPFAM" id="SSF55729">
    <property type="entry name" value="Acyl-CoA N-acyltransferases (Nat)"/>
    <property type="match status" value="1"/>
</dbReference>
<proteinExistence type="predicted"/>
<dbReference type="AlphaFoldDB" id="A0A4P6F4M3"/>
<dbReference type="PROSITE" id="PS51186">
    <property type="entry name" value="GNAT"/>
    <property type="match status" value="1"/>
</dbReference>
<dbReference type="InterPro" id="IPR000182">
    <property type="entry name" value="GNAT_dom"/>
</dbReference>
<dbReference type="InterPro" id="IPR050832">
    <property type="entry name" value="Bact_Acetyltransf"/>
</dbReference>
<dbReference type="KEGG" id="xya:ET471_13310"/>
<keyword evidence="2" id="KW-0012">Acyltransferase</keyword>
<feature type="domain" description="N-acetyltransferase" evidence="3">
    <location>
        <begin position="5"/>
        <end position="162"/>
    </location>
</feature>